<feature type="compositionally biased region" description="Polar residues" evidence="1">
    <location>
        <begin position="1"/>
        <end position="16"/>
    </location>
</feature>
<keyword evidence="3" id="KW-1185">Reference proteome</keyword>
<dbReference type="Proteomes" id="UP000252519">
    <property type="component" value="Unassembled WGS sequence"/>
</dbReference>
<dbReference type="OrthoDB" id="10478071at2759"/>
<organism evidence="2 3">
    <name type="scientific">Ancylostoma caninum</name>
    <name type="common">Dog hookworm</name>
    <dbReference type="NCBI Taxonomy" id="29170"/>
    <lineage>
        <taxon>Eukaryota</taxon>
        <taxon>Metazoa</taxon>
        <taxon>Ecdysozoa</taxon>
        <taxon>Nematoda</taxon>
        <taxon>Chromadorea</taxon>
        <taxon>Rhabditida</taxon>
        <taxon>Rhabditina</taxon>
        <taxon>Rhabditomorpha</taxon>
        <taxon>Strongyloidea</taxon>
        <taxon>Ancylostomatidae</taxon>
        <taxon>Ancylostomatinae</taxon>
        <taxon>Ancylostoma</taxon>
    </lineage>
</organism>
<feature type="region of interest" description="Disordered" evidence="1">
    <location>
        <begin position="1"/>
        <end position="30"/>
    </location>
</feature>
<gene>
    <name evidence="2" type="ORF">ANCCAN_02301</name>
</gene>
<evidence type="ECO:0000256" key="1">
    <source>
        <dbReference type="SAM" id="MobiDB-lite"/>
    </source>
</evidence>
<evidence type="ECO:0000313" key="2">
    <source>
        <dbReference type="EMBL" id="RCN51633.1"/>
    </source>
</evidence>
<proteinExistence type="predicted"/>
<name>A0A368H4U7_ANCCA</name>
<protein>
    <submittedName>
        <fullName evidence="2">Uncharacterized protein</fullName>
    </submittedName>
</protein>
<reference evidence="2 3" key="1">
    <citation type="submission" date="2014-10" db="EMBL/GenBank/DDBJ databases">
        <title>Draft genome of the hookworm Ancylostoma caninum.</title>
        <authorList>
            <person name="Mitreva M."/>
        </authorList>
    </citation>
    <scope>NUCLEOTIDE SEQUENCE [LARGE SCALE GENOMIC DNA]</scope>
    <source>
        <strain evidence="2 3">Baltimore</strain>
    </source>
</reference>
<sequence length="102" mass="10856">MSHAAPSTTSFPSSNPGCPGGSELVDDGDDPVILDIAVREDNAGENTPPSAEPVPWSTCDSFGVDPVEGFSQDLVQELTDVEEYEHETTDSHSLDWTYGENG</sequence>
<dbReference type="AlphaFoldDB" id="A0A368H4U7"/>
<accession>A0A368H4U7</accession>
<evidence type="ECO:0000313" key="3">
    <source>
        <dbReference type="Proteomes" id="UP000252519"/>
    </source>
</evidence>
<comment type="caution">
    <text evidence="2">The sequence shown here is derived from an EMBL/GenBank/DDBJ whole genome shotgun (WGS) entry which is preliminary data.</text>
</comment>
<dbReference type="EMBL" id="JOJR01000012">
    <property type="protein sequence ID" value="RCN51633.1"/>
    <property type="molecule type" value="Genomic_DNA"/>
</dbReference>